<evidence type="ECO:0000313" key="3">
    <source>
        <dbReference type="Proteomes" id="UP000178742"/>
    </source>
</evidence>
<protein>
    <recommendedName>
        <fullName evidence="4">DUF2304 domain-containing protein</fullName>
    </recommendedName>
</protein>
<name>A0A1F6M6Y5_9BACT</name>
<gene>
    <name evidence="2" type="ORF">A3B90_00650</name>
</gene>
<evidence type="ECO:0000313" key="2">
    <source>
        <dbReference type="EMBL" id="OGH67350.1"/>
    </source>
</evidence>
<dbReference type="Pfam" id="PF10066">
    <property type="entry name" value="DUF2304"/>
    <property type="match status" value="1"/>
</dbReference>
<feature type="transmembrane region" description="Helical" evidence="1">
    <location>
        <begin position="67"/>
        <end position="85"/>
    </location>
</feature>
<proteinExistence type="predicted"/>
<dbReference type="Proteomes" id="UP000178742">
    <property type="component" value="Unassembled WGS sequence"/>
</dbReference>
<keyword evidence="1" id="KW-0472">Membrane</keyword>
<reference evidence="2 3" key="1">
    <citation type="journal article" date="2016" name="Nat. Commun.">
        <title>Thousands of microbial genomes shed light on interconnected biogeochemical processes in an aquifer system.</title>
        <authorList>
            <person name="Anantharaman K."/>
            <person name="Brown C.T."/>
            <person name="Hug L.A."/>
            <person name="Sharon I."/>
            <person name="Castelle C.J."/>
            <person name="Probst A.J."/>
            <person name="Thomas B.C."/>
            <person name="Singh A."/>
            <person name="Wilkins M.J."/>
            <person name="Karaoz U."/>
            <person name="Brodie E.L."/>
            <person name="Williams K.H."/>
            <person name="Hubbard S.S."/>
            <person name="Banfield J.F."/>
        </authorList>
    </citation>
    <scope>NUCLEOTIDE SEQUENCE [LARGE SCALE GENOMIC DNA]</scope>
</reference>
<accession>A0A1F6M6Y5</accession>
<dbReference type="InterPro" id="IPR019277">
    <property type="entry name" value="DUF2304"/>
</dbReference>
<keyword evidence="1" id="KW-0812">Transmembrane</keyword>
<dbReference type="EMBL" id="MFPX01000004">
    <property type="protein sequence ID" value="OGH67350.1"/>
    <property type="molecule type" value="Genomic_DNA"/>
</dbReference>
<dbReference type="AlphaFoldDB" id="A0A1F6M6Y5"/>
<feature type="transmembrane region" description="Helical" evidence="1">
    <location>
        <begin position="33"/>
        <end position="55"/>
    </location>
</feature>
<keyword evidence="1" id="KW-1133">Transmembrane helix</keyword>
<evidence type="ECO:0000256" key="1">
    <source>
        <dbReference type="SAM" id="Phobius"/>
    </source>
</evidence>
<dbReference type="STRING" id="1798676.A3B90_00650"/>
<comment type="caution">
    <text evidence="2">The sequence shown here is derived from an EMBL/GenBank/DDBJ whole genome shotgun (WGS) entry which is preliminary data.</text>
</comment>
<sequence length="109" mass="12438">MLFQILILLFSLFAIVSIFFRRAKDGLGIRATVFWILFWLGVDLVVLVPNSTTVLANKLGIGRGVDLVVYVSILMIFFILFRLNVKIEGINRQITKIVRKNAIDDVKKK</sequence>
<evidence type="ECO:0008006" key="4">
    <source>
        <dbReference type="Google" id="ProtNLM"/>
    </source>
</evidence>
<organism evidence="2 3">
    <name type="scientific">Candidatus Magasanikbacteria bacterium RIFCSPHIGHO2_02_FULL_41_13</name>
    <dbReference type="NCBI Taxonomy" id="1798676"/>
    <lineage>
        <taxon>Bacteria</taxon>
        <taxon>Candidatus Magasanikiibacteriota</taxon>
    </lineage>
</organism>